<keyword evidence="1" id="KW-1133">Transmembrane helix</keyword>
<reference evidence="2 3" key="1">
    <citation type="submission" date="2017-07" db="EMBL/GenBank/DDBJ databases">
        <authorList>
            <person name="Sun Z.S."/>
            <person name="Albrecht U."/>
            <person name="Echele G."/>
            <person name="Lee C.C."/>
        </authorList>
    </citation>
    <scope>NUCLEOTIDE SEQUENCE [LARGE SCALE GENOMIC DNA]</scope>
    <source>
        <strain evidence="3">type strain: KCTC 22618</strain>
    </source>
</reference>
<evidence type="ECO:0000313" key="3">
    <source>
        <dbReference type="Proteomes" id="UP000215214"/>
    </source>
</evidence>
<evidence type="ECO:0000313" key="2">
    <source>
        <dbReference type="EMBL" id="SNR16960.1"/>
    </source>
</evidence>
<dbReference type="EMBL" id="LT899436">
    <property type="protein sequence ID" value="SNR16960.1"/>
    <property type="molecule type" value="Genomic_DNA"/>
</dbReference>
<dbReference type="Proteomes" id="UP000215214">
    <property type="component" value="Chromosome TJEJU"/>
</dbReference>
<dbReference type="AlphaFoldDB" id="A0A238UEX8"/>
<keyword evidence="1" id="KW-0472">Membrane</keyword>
<dbReference type="KEGG" id="tje:TJEJU_3309"/>
<protein>
    <submittedName>
        <fullName evidence="2">Uncharacterized protein</fullName>
    </submittedName>
</protein>
<dbReference type="RefSeq" id="WP_095073871.1">
    <property type="nucleotide sequence ID" value="NZ_LT899436.1"/>
</dbReference>
<feature type="transmembrane region" description="Helical" evidence="1">
    <location>
        <begin position="35"/>
        <end position="55"/>
    </location>
</feature>
<proteinExistence type="predicted"/>
<accession>A0A238UEX8</accession>
<dbReference type="OrthoDB" id="9859670at2"/>
<feature type="transmembrane region" description="Helical" evidence="1">
    <location>
        <begin position="6"/>
        <end position="23"/>
    </location>
</feature>
<organism evidence="2 3">
    <name type="scientific">Tenacibaculum jejuense</name>
    <dbReference type="NCBI Taxonomy" id="584609"/>
    <lineage>
        <taxon>Bacteria</taxon>
        <taxon>Pseudomonadati</taxon>
        <taxon>Bacteroidota</taxon>
        <taxon>Flavobacteriia</taxon>
        <taxon>Flavobacteriales</taxon>
        <taxon>Flavobacteriaceae</taxon>
        <taxon>Tenacibaculum</taxon>
    </lineage>
</organism>
<feature type="transmembrane region" description="Helical" evidence="1">
    <location>
        <begin position="67"/>
        <end position="86"/>
    </location>
</feature>
<sequence>MSLMSILFVIILITISWSFYRLAKKYDKNRLVYTLVGVIAFMGFVFINALLYTFLSVISDNINIETHRLLTFLIGVLISIVLHFILEKTWLKGKNVEAEEAINEIGEN</sequence>
<keyword evidence="3" id="KW-1185">Reference proteome</keyword>
<keyword evidence="1" id="KW-0812">Transmembrane</keyword>
<evidence type="ECO:0000256" key="1">
    <source>
        <dbReference type="SAM" id="Phobius"/>
    </source>
</evidence>
<gene>
    <name evidence="2" type="ORF">TJEJU_3309</name>
</gene>
<name>A0A238UEX8_9FLAO</name>